<comment type="caution">
    <text evidence="2">The sequence shown here is derived from an EMBL/GenBank/DDBJ whole genome shotgun (WGS) entry which is preliminary data.</text>
</comment>
<dbReference type="Pfam" id="PF13577">
    <property type="entry name" value="SnoaL_4"/>
    <property type="match status" value="1"/>
</dbReference>
<dbReference type="Gene3D" id="3.10.450.50">
    <property type="match status" value="1"/>
</dbReference>
<dbReference type="SUPFAM" id="SSF54427">
    <property type="entry name" value="NTF2-like"/>
    <property type="match status" value="1"/>
</dbReference>
<reference evidence="2 3" key="1">
    <citation type="submission" date="2021-01" db="EMBL/GenBank/DDBJ databases">
        <title>Whole genome shotgun sequence of Actinoplanes humidus NBRC 14915.</title>
        <authorList>
            <person name="Komaki H."/>
            <person name="Tamura T."/>
        </authorList>
    </citation>
    <scope>NUCLEOTIDE SEQUENCE [LARGE SCALE GENOMIC DNA]</scope>
    <source>
        <strain evidence="2 3">NBRC 14915</strain>
    </source>
</reference>
<protein>
    <recommendedName>
        <fullName evidence="1">SnoaL-like domain-containing protein</fullName>
    </recommendedName>
</protein>
<evidence type="ECO:0000313" key="2">
    <source>
        <dbReference type="EMBL" id="GIE24925.1"/>
    </source>
</evidence>
<accession>A0ABQ4A241</accession>
<name>A0ABQ4A241_9ACTN</name>
<dbReference type="InterPro" id="IPR037401">
    <property type="entry name" value="SnoaL-like"/>
</dbReference>
<evidence type="ECO:0000259" key="1">
    <source>
        <dbReference type="Pfam" id="PF13577"/>
    </source>
</evidence>
<dbReference type="Proteomes" id="UP000603200">
    <property type="component" value="Unassembled WGS sequence"/>
</dbReference>
<organism evidence="2 3">
    <name type="scientific">Winogradskya humida</name>
    <dbReference type="NCBI Taxonomy" id="113566"/>
    <lineage>
        <taxon>Bacteria</taxon>
        <taxon>Bacillati</taxon>
        <taxon>Actinomycetota</taxon>
        <taxon>Actinomycetes</taxon>
        <taxon>Micromonosporales</taxon>
        <taxon>Micromonosporaceae</taxon>
        <taxon>Winogradskya</taxon>
    </lineage>
</organism>
<dbReference type="RefSeq" id="WP_203841903.1">
    <property type="nucleotide sequence ID" value="NZ_BAAATV010000001.1"/>
</dbReference>
<dbReference type="EMBL" id="BOMN01000113">
    <property type="protein sequence ID" value="GIE24925.1"/>
    <property type="molecule type" value="Genomic_DNA"/>
</dbReference>
<gene>
    <name evidence="2" type="ORF">Ahu01nite_080270</name>
</gene>
<dbReference type="InterPro" id="IPR032710">
    <property type="entry name" value="NTF2-like_dom_sf"/>
</dbReference>
<keyword evidence="3" id="KW-1185">Reference proteome</keyword>
<evidence type="ECO:0000313" key="3">
    <source>
        <dbReference type="Proteomes" id="UP000603200"/>
    </source>
</evidence>
<proteinExistence type="predicted"/>
<sequence length="136" mass="15115">MTGDEATDRVAIAELVEVFFAAFKTGMDAEALRELFLPQATIVRTCGDEPVVYGVESFIRPRAELLDSGRLTGFREWEESGRLDVYGDIAQYFCSYAKSGVQDGEPFTGRGMKSLQFVRTGAGWRISALAWDDERA</sequence>
<feature type="domain" description="SnoaL-like" evidence="1">
    <location>
        <begin position="5"/>
        <end position="128"/>
    </location>
</feature>